<reference evidence="2 3" key="1">
    <citation type="submission" date="2019-07" db="EMBL/GenBank/DDBJ databases">
        <title>Whole genome shotgun sequence of Cellulomonas soli NBRC 109434.</title>
        <authorList>
            <person name="Hosoyama A."/>
            <person name="Uohara A."/>
            <person name="Ohji S."/>
            <person name="Ichikawa N."/>
        </authorList>
    </citation>
    <scope>NUCLEOTIDE SEQUENCE [LARGE SCALE GENOMIC DNA]</scope>
    <source>
        <strain evidence="2 3">NBRC 109434</strain>
    </source>
</reference>
<comment type="caution">
    <text evidence="2">The sequence shown here is derived from an EMBL/GenBank/DDBJ whole genome shotgun (WGS) entry which is preliminary data.</text>
</comment>
<evidence type="ECO:0000256" key="1">
    <source>
        <dbReference type="SAM" id="Coils"/>
    </source>
</evidence>
<feature type="coiled-coil region" evidence="1">
    <location>
        <begin position="36"/>
        <end position="63"/>
    </location>
</feature>
<proteinExistence type="predicted"/>
<dbReference type="EMBL" id="BKAL01000008">
    <property type="protein sequence ID" value="GEP69809.1"/>
    <property type="molecule type" value="Genomic_DNA"/>
</dbReference>
<sequence length="70" mass="7806">MTTAMRDVDLRVHLWATGTQSRAAEIAYEGRLRAGVERLTAALDQVRVAVADVREEARRIEVQNVALLES</sequence>
<gene>
    <name evidence="2" type="ORF">CSO01_25240</name>
</gene>
<keyword evidence="1" id="KW-0175">Coiled coil</keyword>
<name>A0A512PF32_9CELL</name>
<evidence type="ECO:0000313" key="2">
    <source>
        <dbReference type="EMBL" id="GEP69809.1"/>
    </source>
</evidence>
<protein>
    <submittedName>
        <fullName evidence="2">Uncharacterized protein</fullName>
    </submittedName>
</protein>
<dbReference type="AlphaFoldDB" id="A0A512PF32"/>
<dbReference type="Proteomes" id="UP000321798">
    <property type="component" value="Unassembled WGS sequence"/>
</dbReference>
<organism evidence="2 3">
    <name type="scientific">Cellulomonas soli</name>
    <dbReference type="NCBI Taxonomy" id="931535"/>
    <lineage>
        <taxon>Bacteria</taxon>
        <taxon>Bacillati</taxon>
        <taxon>Actinomycetota</taxon>
        <taxon>Actinomycetes</taxon>
        <taxon>Micrococcales</taxon>
        <taxon>Cellulomonadaceae</taxon>
        <taxon>Cellulomonas</taxon>
    </lineage>
</organism>
<keyword evidence="3" id="KW-1185">Reference proteome</keyword>
<evidence type="ECO:0000313" key="3">
    <source>
        <dbReference type="Proteomes" id="UP000321798"/>
    </source>
</evidence>
<accession>A0A512PF32</accession>